<evidence type="ECO:0000313" key="7">
    <source>
        <dbReference type="EMBL" id="CAF9938333.1"/>
    </source>
</evidence>
<evidence type="ECO:0000256" key="2">
    <source>
        <dbReference type="ARBA" id="ARBA00022692"/>
    </source>
</evidence>
<dbReference type="AlphaFoldDB" id="A0A8H3IYE0"/>
<keyword evidence="2 6" id="KW-0812">Transmembrane</keyword>
<dbReference type="InterPro" id="IPR005178">
    <property type="entry name" value="Ostalpha/TMEM184C"/>
</dbReference>
<sequence length="347" mass="38218">MTFHTVAVIAAGIMMGVACVLSFGLIMSHALHFSVPLEQKQIIRIIFTIPVFAIVAFLAVLFESRAAYLNPLSNVYESWALASFYLLLCVWNSADDGERERILQEQGKLGVYNRSWFFVFQQPVVMTVITVAQEITQGAGVYCATSKKIQFAHVWISSISAITTTFAIGAVLRFHGATKSLTAQHKPLLKLISFKGIVFLSWIQSALFSFLTSSGHLHANNHLSFNDLSVAIPALIVCGEMVIFSILFQFAYRIKPYTGRSDLVEANNYGSRVETRYLGGFLGVKALLAALNVSDLVKGILVAPGKLIRGRRMAKEELASSGEASSKTELTDATQHADFVQRPQQKM</sequence>
<evidence type="ECO:0000256" key="1">
    <source>
        <dbReference type="ARBA" id="ARBA00004141"/>
    </source>
</evidence>
<comment type="caution">
    <text evidence="7">The sequence shown here is derived from an EMBL/GenBank/DDBJ whole genome shotgun (WGS) entry which is preliminary data.</text>
</comment>
<name>A0A8H3IYE0_9LECA</name>
<reference evidence="7" key="1">
    <citation type="submission" date="2021-03" db="EMBL/GenBank/DDBJ databases">
        <authorList>
            <person name="Tagirdzhanova G."/>
        </authorList>
    </citation>
    <scope>NUCLEOTIDE SEQUENCE</scope>
</reference>
<feature type="transmembrane region" description="Helical" evidence="6">
    <location>
        <begin position="192"/>
        <end position="211"/>
    </location>
</feature>
<evidence type="ECO:0000256" key="3">
    <source>
        <dbReference type="ARBA" id="ARBA00022989"/>
    </source>
</evidence>
<dbReference type="OrthoDB" id="5348404at2759"/>
<feature type="transmembrane region" description="Helical" evidence="6">
    <location>
        <begin position="42"/>
        <end position="62"/>
    </location>
</feature>
<dbReference type="SMART" id="SM01417">
    <property type="entry name" value="Solute_trans_a"/>
    <property type="match status" value="1"/>
</dbReference>
<proteinExistence type="predicted"/>
<keyword evidence="4 6" id="KW-0472">Membrane</keyword>
<dbReference type="GO" id="GO:0016020">
    <property type="term" value="C:membrane"/>
    <property type="evidence" value="ECO:0007669"/>
    <property type="project" value="UniProtKB-SubCell"/>
</dbReference>
<feature type="transmembrane region" description="Helical" evidence="6">
    <location>
        <begin position="152"/>
        <end position="172"/>
    </location>
</feature>
<comment type="subcellular location">
    <subcellularLocation>
        <location evidence="1">Membrane</location>
        <topology evidence="1">Multi-pass membrane protein</topology>
    </subcellularLocation>
</comment>
<feature type="transmembrane region" description="Helical" evidence="6">
    <location>
        <begin position="74"/>
        <end position="94"/>
    </location>
</feature>
<feature type="region of interest" description="Disordered" evidence="5">
    <location>
        <begin position="318"/>
        <end position="347"/>
    </location>
</feature>
<feature type="transmembrane region" description="Helical" evidence="6">
    <location>
        <begin position="6"/>
        <end position="30"/>
    </location>
</feature>
<evidence type="ECO:0000256" key="4">
    <source>
        <dbReference type="ARBA" id="ARBA00023136"/>
    </source>
</evidence>
<protein>
    <recommendedName>
        <fullName evidence="9">DUF300-domain-containing protein</fullName>
    </recommendedName>
</protein>
<gene>
    <name evidence="7" type="ORF">IMSHALPRED_000766</name>
</gene>
<dbReference type="Proteomes" id="UP000664534">
    <property type="component" value="Unassembled WGS sequence"/>
</dbReference>
<evidence type="ECO:0000256" key="6">
    <source>
        <dbReference type="SAM" id="Phobius"/>
    </source>
</evidence>
<feature type="compositionally biased region" description="Polar residues" evidence="5">
    <location>
        <begin position="322"/>
        <end position="334"/>
    </location>
</feature>
<evidence type="ECO:0008006" key="9">
    <source>
        <dbReference type="Google" id="ProtNLM"/>
    </source>
</evidence>
<accession>A0A8H3IYE0</accession>
<organism evidence="7 8">
    <name type="scientific">Imshaugia aleurites</name>
    <dbReference type="NCBI Taxonomy" id="172621"/>
    <lineage>
        <taxon>Eukaryota</taxon>
        <taxon>Fungi</taxon>
        <taxon>Dikarya</taxon>
        <taxon>Ascomycota</taxon>
        <taxon>Pezizomycotina</taxon>
        <taxon>Lecanoromycetes</taxon>
        <taxon>OSLEUM clade</taxon>
        <taxon>Lecanoromycetidae</taxon>
        <taxon>Lecanorales</taxon>
        <taxon>Lecanorineae</taxon>
        <taxon>Parmeliaceae</taxon>
        <taxon>Imshaugia</taxon>
    </lineage>
</organism>
<evidence type="ECO:0000313" key="8">
    <source>
        <dbReference type="Proteomes" id="UP000664534"/>
    </source>
</evidence>
<feature type="transmembrane region" description="Helical" evidence="6">
    <location>
        <begin position="231"/>
        <end position="252"/>
    </location>
</feature>
<dbReference type="EMBL" id="CAJPDT010000107">
    <property type="protein sequence ID" value="CAF9938333.1"/>
    <property type="molecule type" value="Genomic_DNA"/>
</dbReference>
<keyword evidence="3 6" id="KW-1133">Transmembrane helix</keyword>
<dbReference type="Pfam" id="PF03619">
    <property type="entry name" value="Solute_trans_a"/>
    <property type="match status" value="1"/>
</dbReference>
<dbReference type="PANTHER" id="PTHR23423">
    <property type="entry name" value="ORGANIC SOLUTE TRANSPORTER-RELATED"/>
    <property type="match status" value="1"/>
</dbReference>
<keyword evidence="8" id="KW-1185">Reference proteome</keyword>
<evidence type="ECO:0000256" key="5">
    <source>
        <dbReference type="SAM" id="MobiDB-lite"/>
    </source>
</evidence>